<reference evidence="3" key="2">
    <citation type="submission" date="2020-09" db="EMBL/GenBank/DDBJ databases">
        <authorList>
            <person name="Sun Q."/>
            <person name="Zhou Y."/>
        </authorList>
    </citation>
    <scope>NUCLEOTIDE SEQUENCE</scope>
    <source>
        <strain evidence="3">CGMCC 4.7201</strain>
    </source>
</reference>
<dbReference type="RefSeq" id="WP_189132286.1">
    <property type="nucleotide sequence ID" value="NZ_BMMS01000012.1"/>
</dbReference>
<protein>
    <submittedName>
        <fullName evidence="3">Transcriptional regulator</fullName>
    </submittedName>
</protein>
<name>A0A918DYL1_9ACTN</name>
<dbReference type="InterPro" id="IPR001387">
    <property type="entry name" value="Cro/C1-type_HTH"/>
</dbReference>
<proteinExistence type="predicted"/>
<organism evidence="3 4">
    <name type="scientific">Wenjunlia tyrosinilytica</name>
    <dbReference type="NCBI Taxonomy" id="1544741"/>
    <lineage>
        <taxon>Bacteria</taxon>
        <taxon>Bacillati</taxon>
        <taxon>Actinomycetota</taxon>
        <taxon>Actinomycetes</taxon>
        <taxon>Kitasatosporales</taxon>
        <taxon>Streptomycetaceae</taxon>
        <taxon>Wenjunlia</taxon>
    </lineage>
</organism>
<dbReference type="SUPFAM" id="SSF47413">
    <property type="entry name" value="lambda repressor-like DNA-binding domains"/>
    <property type="match status" value="1"/>
</dbReference>
<evidence type="ECO:0000313" key="4">
    <source>
        <dbReference type="Proteomes" id="UP000641932"/>
    </source>
</evidence>
<evidence type="ECO:0000313" key="3">
    <source>
        <dbReference type="EMBL" id="GGO89098.1"/>
    </source>
</evidence>
<dbReference type="GO" id="GO:0003677">
    <property type="term" value="F:DNA binding"/>
    <property type="evidence" value="ECO:0007669"/>
    <property type="project" value="InterPro"/>
</dbReference>
<evidence type="ECO:0000256" key="1">
    <source>
        <dbReference type="SAM" id="MobiDB-lite"/>
    </source>
</evidence>
<sequence length="295" mass="32303">MTASPASKARPASKAEPASPANPASPAFRAAPASSTWAQVGPLLRQWRERRRISQLELALRADSSARHVSFLENGRSRPSQAMVLKLAEHLDVPIRERNTLLVAAGYAPVYGETSLADPSMDGLRAAVERLLEAHDPYPAVVVDGGYDLVAANRSMSVLLEGVAGHLLEPPANALRITFHPEGLAPHILNLKQWRENLLERLRRHIAVHQAEVLTRLHDEIKDFPAPPGHQDVGQELGETSFALPLRLRHRGRELAFIGAVSTFNSPWDVTVSELAMETFLPANPETAKAVRGWV</sequence>
<dbReference type="Gene3D" id="1.10.260.40">
    <property type="entry name" value="lambda repressor-like DNA-binding domains"/>
    <property type="match status" value="1"/>
</dbReference>
<evidence type="ECO:0000259" key="2">
    <source>
        <dbReference type="PROSITE" id="PS50943"/>
    </source>
</evidence>
<feature type="region of interest" description="Disordered" evidence="1">
    <location>
        <begin position="1"/>
        <end position="33"/>
    </location>
</feature>
<dbReference type="PANTHER" id="PTHR35010:SF4">
    <property type="entry name" value="BLL5781 PROTEIN"/>
    <property type="match status" value="1"/>
</dbReference>
<keyword evidence="4" id="KW-1185">Reference proteome</keyword>
<dbReference type="PROSITE" id="PS50943">
    <property type="entry name" value="HTH_CROC1"/>
    <property type="match status" value="1"/>
</dbReference>
<comment type="caution">
    <text evidence="3">The sequence shown here is derived from an EMBL/GenBank/DDBJ whole genome shotgun (WGS) entry which is preliminary data.</text>
</comment>
<accession>A0A918DYL1</accession>
<dbReference type="Proteomes" id="UP000641932">
    <property type="component" value="Unassembled WGS sequence"/>
</dbReference>
<dbReference type="Gene3D" id="3.30.450.180">
    <property type="match status" value="1"/>
</dbReference>
<reference evidence="3" key="1">
    <citation type="journal article" date="2014" name="Int. J. Syst. Evol. Microbiol.">
        <title>Complete genome sequence of Corynebacterium casei LMG S-19264T (=DSM 44701T), isolated from a smear-ripened cheese.</title>
        <authorList>
            <consortium name="US DOE Joint Genome Institute (JGI-PGF)"/>
            <person name="Walter F."/>
            <person name="Albersmeier A."/>
            <person name="Kalinowski J."/>
            <person name="Ruckert C."/>
        </authorList>
    </citation>
    <scope>NUCLEOTIDE SEQUENCE</scope>
    <source>
        <strain evidence="3">CGMCC 4.7201</strain>
    </source>
</reference>
<dbReference type="Pfam" id="PF17765">
    <property type="entry name" value="MLTR_LBD"/>
    <property type="match status" value="1"/>
</dbReference>
<gene>
    <name evidence="3" type="ORF">GCM10012280_31450</name>
</gene>
<dbReference type="CDD" id="cd00093">
    <property type="entry name" value="HTH_XRE"/>
    <property type="match status" value="1"/>
</dbReference>
<dbReference type="SMART" id="SM00530">
    <property type="entry name" value="HTH_XRE"/>
    <property type="match status" value="1"/>
</dbReference>
<dbReference type="AlphaFoldDB" id="A0A918DYL1"/>
<dbReference type="PANTHER" id="PTHR35010">
    <property type="entry name" value="BLL4672 PROTEIN-RELATED"/>
    <property type="match status" value="1"/>
</dbReference>
<feature type="domain" description="HTH cro/C1-type" evidence="2">
    <location>
        <begin position="44"/>
        <end position="98"/>
    </location>
</feature>
<dbReference type="InterPro" id="IPR010982">
    <property type="entry name" value="Lambda_DNA-bd_dom_sf"/>
</dbReference>
<dbReference type="Pfam" id="PF01381">
    <property type="entry name" value="HTH_3"/>
    <property type="match status" value="1"/>
</dbReference>
<dbReference type="EMBL" id="BMMS01000012">
    <property type="protein sequence ID" value="GGO89098.1"/>
    <property type="molecule type" value="Genomic_DNA"/>
</dbReference>
<dbReference type="InterPro" id="IPR041413">
    <property type="entry name" value="MLTR_LBD"/>
</dbReference>